<evidence type="ECO:0000313" key="3">
    <source>
        <dbReference type="Proteomes" id="UP000281691"/>
    </source>
</evidence>
<comment type="caution">
    <text evidence="2">The sequence shown here is derived from an EMBL/GenBank/DDBJ whole genome shotgun (WGS) entry which is preliminary data.</text>
</comment>
<sequence>MKKLYVFGMVSMISVITACCSNQGVTVAKEVDRSVAYPQKIEKQAEVPMNLPSSVTAICRDGSYSTATNAMCAGNGGVQTIISHHHAD</sequence>
<accession>A0A3N4VQ52</accession>
<dbReference type="Proteomes" id="UP000281691">
    <property type="component" value="Unassembled WGS sequence"/>
</dbReference>
<evidence type="ECO:0000313" key="2">
    <source>
        <dbReference type="EMBL" id="RPE83703.1"/>
    </source>
</evidence>
<dbReference type="RefSeq" id="WP_124211077.1">
    <property type="nucleotide sequence ID" value="NZ_CP016615.1"/>
</dbReference>
<protein>
    <recommendedName>
        <fullName evidence="4">DUF3761 domain-containing protein</fullName>
    </recommendedName>
</protein>
<gene>
    <name evidence="2" type="ORF">EDC46_0904</name>
</gene>
<proteinExistence type="predicted"/>
<name>A0A3N4VQ52_9PAST</name>
<evidence type="ECO:0000256" key="1">
    <source>
        <dbReference type="SAM" id="SignalP"/>
    </source>
</evidence>
<evidence type="ECO:0008006" key="4">
    <source>
        <dbReference type="Google" id="ProtNLM"/>
    </source>
</evidence>
<keyword evidence="1" id="KW-0732">Signal</keyword>
<dbReference type="EMBL" id="RKQP01000002">
    <property type="protein sequence ID" value="RPE83703.1"/>
    <property type="molecule type" value="Genomic_DNA"/>
</dbReference>
<dbReference type="AlphaFoldDB" id="A0A3N4VQ52"/>
<dbReference type="OrthoDB" id="5690715at2"/>
<dbReference type="PROSITE" id="PS51257">
    <property type="entry name" value="PROKAR_LIPOPROTEIN"/>
    <property type="match status" value="1"/>
</dbReference>
<organism evidence="2 3">
    <name type="scientific">Vespertiliibacter pulmonis</name>
    <dbReference type="NCBI Taxonomy" id="1443036"/>
    <lineage>
        <taxon>Bacteria</taxon>
        <taxon>Pseudomonadati</taxon>
        <taxon>Pseudomonadota</taxon>
        <taxon>Gammaproteobacteria</taxon>
        <taxon>Pasteurellales</taxon>
        <taxon>Pasteurellaceae</taxon>
        <taxon>Vespertiliibacter</taxon>
    </lineage>
</organism>
<keyword evidence="3" id="KW-1185">Reference proteome</keyword>
<feature type="signal peptide" evidence="1">
    <location>
        <begin position="1"/>
        <end position="18"/>
    </location>
</feature>
<reference evidence="2 3" key="1">
    <citation type="submission" date="2018-11" db="EMBL/GenBank/DDBJ databases">
        <title>Genomic Encyclopedia of Type Strains, Phase IV (KMG-IV): sequencing the most valuable type-strain genomes for metagenomic binning, comparative biology and taxonomic classification.</title>
        <authorList>
            <person name="Goeker M."/>
        </authorList>
    </citation>
    <scope>NUCLEOTIDE SEQUENCE [LARGE SCALE GENOMIC DNA]</scope>
    <source>
        <strain evidence="2 3">DSM 27238</strain>
    </source>
</reference>
<feature type="chain" id="PRO_5018267097" description="DUF3761 domain-containing protein" evidence="1">
    <location>
        <begin position="19"/>
        <end position="88"/>
    </location>
</feature>